<reference evidence="3 4" key="1">
    <citation type="submission" date="2013-05" db="EMBL/GenBank/DDBJ databases">
        <title>Genome assembly of Chondromyces apiculatus DSM 436.</title>
        <authorList>
            <person name="Sharma G."/>
            <person name="Khatri I."/>
            <person name="Kaur C."/>
            <person name="Mayilraj S."/>
            <person name="Subramanian S."/>
        </authorList>
    </citation>
    <scope>NUCLEOTIDE SEQUENCE [LARGE SCALE GENOMIC DNA]</scope>
    <source>
        <strain evidence="3 4">DSM 436</strain>
    </source>
</reference>
<keyword evidence="1" id="KW-0812">Transmembrane</keyword>
<accession>A0A017TFN4</accession>
<evidence type="ECO:0000256" key="2">
    <source>
        <dbReference type="SAM" id="SignalP"/>
    </source>
</evidence>
<name>A0A017TFN4_9BACT</name>
<dbReference type="EMBL" id="ASRX01000008">
    <property type="protein sequence ID" value="EYF07630.1"/>
    <property type="molecule type" value="Genomic_DNA"/>
</dbReference>
<organism evidence="3 4">
    <name type="scientific">Chondromyces apiculatus DSM 436</name>
    <dbReference type="NCBI Taxonomy" id="1192034"/>
    <lineage>
        <taxon>Bacteria</taxon>
        <taxon>Pseudomonadati</taxon>
        <taxon>Myxococcota</taxon>
        <taxon>Polyangia</taxon>
        <taxon>Polyangiales</taxon>
        <taxon>Polyangiaceae</taxon>
        <taxon>Chondromyces</taxon>
    </lineage>
</organism>
<dbReference type="STRING" id="1192034.CAP_8131"/>
<gene>
    <name evidence="3" type="ORF">CAP_8131</name>
</gene>
<feature type="chain" id="PRO_5001500292" evidence="2">
    <location>
        <begin position="21"/>
        <end position="351"/>
    </location>
</feature>
<keyword evidence="4" id="KW-1185">Reference proteome</keyword>
<feature type="signal peptide" evidence="2">
    <location>
        <begin position="1"/>
        <end position="20"/>
    </location>
</feature>
<keyword evidence="2" id="KW-0732">Signal</keyword>
<keyword evidence="1" id="KW-1133">Transmembrane helix</keyword>
<evidence type="ECO:0000313" key="3">
    <source>
        <dbReference type="EMBL" id="EYF07630.1"/>
    </source>
</evidence>
<dbReference type="RefSeq" id="WP_156040527.1">
    <property type="nucleotide sequence ID" value="NZ_ASRX01000008.1"/>
</dbReference>
<comment type="caution">
    <text evidence="3">The sequence shown here is derived from an EMBL/GenBank/DDBJ whole genome shotgun (WGS) entry which is preliminary data.</text>
</comment>
<dbReference type="OrthoDB" id="5526167at2"/>
<protein>
    <submittedName>
        <fullName evidence="3">Uncharacterized protein</fullName>
    </submittedName>
</protein>
<evidence type="ECO:0000313" key="4">
    <source>
        <dbReference type="Proteomes" id="UP000019678"/>
    </source>
</evidence>
<evidence type="ECO:0000256" key="1">
    <source>
        <dbReference type="SAM" id="Phobius"/>
    </source>
</evidence>
<dbReference type="Proteomes" id="UP000019678">
    <property type="component" value="Unassembled WGS sequence"/>
</dbReference>
<keyword evidence="1" id="KW-0472">Membrane</keyword>
<proteinExistence type="predicted"/>
<dbReference type="AlphaFoldDB" id="A0A017TFN4"/>
<sequence>MRTFGLLAGSLLFLAGTLHAPDAEACVPLPPGVYGTLPDATTATWPVNAPLSFYNIGALPSDASGPLHHEVTVDGTPATLVEVAADPQIMRYHIRARISPEPVPGQEVHISGTFCPPEDQCPEVDLRFTVGEMDEVAPEGTPSVWFDLYDHADEEPDNNCVEARAFTWKAHVEMPPQAAGEGPLLYNIVALRRDEANGGQLVPFRQWLHEVPEATASGGIEETFTLEGGVGLAIPDLAEGFCLQVSVSDEARNWGEEPTTVCAPCHFRQDDAPYSEGATFSDANLYLGGLCADGHVVTEEDEVPPDEVPSDGCQMGASAGAAGAGGSGLWLGALPFAAWLARRRRAARRTT</sequence>
<feature type="transmembrane region" description="Helical" evidence="1">
    <location>
        <begin position="319"/>
        <end position="341"/>
    </location>
</feature>